<evidence type="ECO:0000313" key="1">
    <source>
        <dbReference type="EMBL" id="DAF64295.1"/>
    </source>
</evidence>
<protein>
    <submittedName>
        <fullName evidence="1">Uncharacterized protein</fullName>
    </submittedName>
</protein>
<sequence length="86" mass="9815">MSRATMRANCRKSGKEILNYLQYKRVLYWLYVIEYANFNCQAEFNTELTSEGFKQGGLGDGVISLIGSNWSDYNNLTPLTPNGYTD</sequence>
<organism evidence="1">
    <name type="scientific">Podoviridae sp. ct2m58</name>
    <dbReference type="NCBI Taxonomy" id="2827721"/>
    <lineage>
        <taxon>Viruses</taxon>
        <taxon>Duplodnaviria</taxon>
        <taxon>Heunggongvirae</taxon>
        <taxon>Uroviricota</taxon>
        <taxon>Caudoviricetes</taxon>
    </lineage>
</organism>
<reference evidence="1" key="1">
    <citation type="journal article" date="2021" name="Proc. Natl. Acad. Sci. U.S.A.">
        <title>A Catalog of Tens of Thousands of Viruses from Human Metagenomes Reveals Hidden Associations with Chronic Diseases.</title>
        <authorList>
            <person name="Tisza M.J."/>
            <person name="Buck C.B."/>
        </authorList>
    </citation>
    <scope>NUCLEOTIDE SEQUENCE</scope>
    <source>
        <strain evidence="1">Ct2m58</strain>
    </source>
</reference>
<accession>A0A8S5TMJ2</accession>
<name>A0A8S5TMJ2_9CAUD</name>
<proteinExistence type="predicted"/>
<dbReference type="EMBL" id="BK032856">
    <property type="protein sequence ID" value="DAF64295.1"/>
    <property type="molecule type" value="Genomic_DNA"/>
</dbReference>